<accession>A0A7G5MR69</accession>
<proteinExistence type="predicted"/>
<dbReference type="EMBL" id="CP039126">
    <property type="protein sequence ID" value="QMW77112.1"/>
    <property type="molecule type" value="Genomic_DNA"/>
</dbReference>
<gene>
    <name evidence="1" type="ORF">E5259_05580</name>
</gene>
<organism evidence="1 2">
    <name type="scientific">Blautia producta</name>
    <dbReference type="NCBI Taxonomy" id="33035"/>
    <lineage>
        <taxon>Bacteria</taxon>
        <taxon>Bacillati</taxon>
        <taxon>Bacillota</taxon>
        <taxon>Clostridia</taxon>
        <taxon>Lachnospirales</taxon>
        <taxon>Lachnospiraceae</taxon>
        <taxon>Blautia</taxon>
    </lineage>
</organism>
<dbReference type="GeneID" id="75055110"/>
<dbReference type="RefSeq" id="WP_018597249.1">
    <property type="nucleotide sequence ID" value="NZ_CABLBP010000042.1"/>
</dbReference>
<reference evidence="1 2" key="1">
    <citation type="submission" date="2019-04" db="EMBL/GenBank/DDBJ databases">
        <authorList>
            <person name="Schori C."/>
            <person name="Ahrens C."/>
        </authorList>
    </citation>
    <scope>NUCLEOTIDE SEQUENCE [LARGE SCALE GENOMIC DNA]</scope>
    <source>
        <strain evidence="1 2">DSM 2950</strain>
    </source>
</reference>
<sequence length="67" mass="7666">MKRLSSFMVMNIEGSDRISYTYSEVDKDTGEPISDNNKKSFYAVDQTLSDHINAIREYIQKNKLGGD</sequence>
<protein>
    <submittedName>
        <fullName evidence="1">Uncharacterized protein</fullName>
    </submittedName>
</protein>
<name>A0A7G5MR69_9FIRM</name>
<evidence type="ECO:0000313" key="1">
    <source>
        <dbReference type="EMBL" id="QMW77112.1"/>
    </source>
</evidence>
<dbReference type="AlphaFoldDB" id="A0A7G5MR69"/>
<evidence type="ECO:0000313" key="2">
    <source>
        <dbReference type="Proteomes" id="UP000515789"/>
    </source>
</evidence>
<dbReference type="Proteomes" id="UP000515789">
    <property type="component" value="Chromosome"/>
</dbReference>